<reference evidence="3" key="2">
    <citation type="submission" date="2023-02" db="EMBL/GenBank/DDBJ databases">
        <authorList>
            <person name="Rayyan A."/>
            <person name="Meyer T."/>
            <person name="Kyndt J.A."/>
        </authorList>
    </citation>
    <scope>NUCLEOTIDE SEQUENCE</scope>
    <source>
        <strain evidence="3">DSM 9987</strain>
    </source>
</reference>
<gene>
    <name evidence="3" type="ORF">PQJ73_10200</name>
</gene>
<comment type="similarity">
    <text evidence="1">Belongs to the universal stress protein A family.</text>
</comment>
<dbReference type="PANTHER" id="PTHR46268:SF15">
    <property type="entry name" value="UNIVERSAL STRESS PROTEIN HP_0031"/>
    <property type="match status" value="1"/>
</dbReference>
<dbReference type="RefSeq" id="WP_272776899.1">
    <property type="nucleotide sequence ID" value="NZ_JAQQLI010000012.1"/>
</dbReference>
<evidence type="ECO:0000313" key="3">
    <source>
        <dbReference type="EMBL" id="MDC7786052.1"/>
    </source>
</evidence>
<dbReference type="EMBL" id="JAQQLI010000012">
    <property type="protein sequence ID" value="MDC7786052.1"/>
    <property type="molecule type" value="Genomic_DNA"/>
</dbReference>
<dbReference type="Pfam" id="PF00582">
    <property type="entry name" value="Usp"/>
    <property type="match status" value="1"/>
</dbReference>
<protein>
    <submittedName>
        <fullName evidence="3">Universal stress protein</fullName>
    </submittedName>
</protein>
<dbReference type="InterPro" id="IPR006016">
    <property type="entry name" value="UspA"/>
</dbReference>
<reference evidence="3" key="1">
    <citation type="journal article" date="2023" name="Microbiol Resour">
        <title>Genome Sequences of Rhodoplanes serenus and Two Thermotolerant Strains, Rhodoplanes tepidamans and 'Rhodoplanes cryptolactis,' Further Refine the Genus.</title>
        <authorList>
            <person name="Rayyan A.A."/>
            <person name="Kyndt J.A."/>
        </authorList>
    </citation>
    <scope>NUCLEOTIDE SEQUENCE</scope>
    <source>
        <strain evidence="3">DSM 9987</strain>
    </source>
</reference>
<evidence type="ECO:0000256" key="1">
    <source>
        <dbReference type="ARBA" id="ARBA00008791"/>
    </source>
</evidence>
<organism evidence="3 4">
    <name type="scientific">Rhodoplanes tepidamans</name>
    <name type="common">Rhodoplanes cryptolactis</name>
    <dbReference type="NCBI Taxonomy" id="200616"/>
    <lineage>
        <taxon>Bacteria</taxon>
        <taxon>Pseudomonadati</taxon>
        <taxon>Pseudomonadota</taxon>
        <taxon>Alphaproteobacteria</taxon>
        <taxon>Hyphomicrobiales</taxon>
        <taxon>Nitrobacteraceae</taxon>
        <taxon>Rhodoplanes</taxon>
    </lineage>
</organism>
<feature type="domain" description="UspA" evidence="2">
    <location>
        <begin position="152"/>
        <end position="268"/>
    </location>
</feature>
<dbReference type="PANTHER" id="PTHR46268">
    <property type="entry name" value="STRESS RESPONSE PROTEIN NHAX"/>
    <property type="match status" value="1"/>
</dbReference>
<proteinExistence type="inferred from homology"/>
<sequence>MSYATVMVHVGIDEASDARVRLASGLGERFHATLVGVTGWGPRPPFAAEGLVVDFGPSDAEREAMTEELGRLGAHFREIVGPGNRPVEWRATLDFPLEVVAHAARAADLIVIGGGPQPDDVFRSLDPGSVILRAGRPVVLVPDSIDSLVPSKILIAWKDTREARRALVDALPFLHEADKVMVAEVCPEGGEAAARQDLDDVTRHLARHRIAVAAAITVHGSGTATDEIIRIAREERVDLIVAGGYGHSRLGEWMFGGVTRGLLGHSPACCLLSH</sequence>
<name>A0ABT5J9A2_RHOTP</name>
<dbReference type="SUPFAM" id="SSF52402">
    <property type="entry name" value="Adenine nucleotide alpha hydrolases-like"/>
    <property type="match status" value="2"/>
</dbReference>
<dbReference type="CDD" id="cd00293">
    <property type="entry name" value="USP-like"/>
    <property type="match status" value="1"/>
</dbReference>
<accession>A0ABT5J9A2</accession>
<evidence type="ECO:0000259" key="2">
    <source>
        <dbReference type="Pfam" id="PF00582"/>
    </source>
</evidence>
<comment type="caution">
    <text evidence="3">The sequence shown here is derived from an EMBL/GenBank/DDBJ whole genome shotgun (WGS) entry which is preliminary data.</text>
</comment>
<keyword evidence="4" id="KW-1185">Reference proteome</keyword>
<dbReference type="Gene3D" id="3.40.50.12370">
    <property type="match status" value="1"/>
</dbReference>
<dbReference type="Proteomes" id="UP001165652">
    <property type="component" value="Unassembled WGS sequence"/>
</dbReference>
<evidence type="ECO:0000313" key="4">
    <source>
        <dbReference type="Proteomes" id="UP001165652"/>
    </source>
</evidence>